<dbReference type="AlphaFoldDB" id="X1JAS2"/>
<gene>
    <name evidence="2" type="ORF">S03H2_50625</name>
</gene>
<dbReference type="EMBL" id="BARU01032073">
    <property type="protein sequence ID" value="GAH66868.1"/>
    <property type="molecule type" value="Genomic_DNA"/>
</dbReference>
<protein>
    <submittedName>
        <fullName evidence="2">Uncharacterized protein</fullName>
    </submittedName>
</protein>
<proteinExistence type="predicted"/>
<keyword evidence="1" id="KW-0812">Transmembrane</keyword>
<accession>X1JAS2</accession>
<organism evidence="2">
    <name type="scientific">marine sediment metagenome</name>
    <dbReference type="NCBI Taxonomy" id="412755"/>
    <lineage>
        <taxon>unclassified sequences</taxon>
        <taxon>metagenomes</taxon>
        <taxon>ecological metagenomes</taxon>
    </lineage>
</organism>
<reference evidence="2" key="1">
    <citation type="journal article" date="2014" name="Front. Microbiol.">
        <title>High frequency of phylogenetically diverse reductive dehalogenase-homologous genes in deep subseafloor sedimentary metagenomes.</title>
        <authorList>
            <person name="Kawai M."/>
            <person name="Futagami T."/>
            <person name="Toyoda A."/>
            <person name="Takaki Y."/>
            <person name="Nishi S."/>
            <person name="Hori S."/>
            <person name="Arai W."/>
            <person name="Tsubouchi T."/>
            <person name="Morono Y."/>
            <person name="Uchiyama I."/>
            <person name="Ito T."/>
            <person name="Fujiyama A."/>
            <person name="Inagaki F."/>
            <person name="Takami H."/>
        </authorList>
    </citation>
    <scope>NUCLEOTIDE SEQUENCE</scope>
    <source>
        <strain evidence="2">Expedition CK06-06</strain>
    </source>
</reference>
<comment type="caution">
    <text evidence="2">The sequence shown here is derived from an EMBL/GenBank/DDBJ whole genome shotgun (WGS) entry which is preliminary data.</text>
</comment>
<keyword evidence="1" id="KW-0472">Membrane</keyword>
<name>X1JAS2_9ZZZZ</name>
<feature type="transmembrane region" description="Helical" evidence="1">
    <location>
        <begin position="6"/>
        <end position="23"/>
    </location>
</feature>
<sequence>MQLLLPILYGLILIYFLTKIMQIPQRQRKEFKVEHLKNQPVLVELNPKGTKRNPVRCRANSVMYFGVIGFSDYERKKSVELNGNNIKWNNYMGKWEKQYGIDNIYHPPNKVGYQDIWISYKDNKLNTTSKVKILIRE</sequence>
<evidence type="ECO:0000313" key="2">
    <source>
        <dbReference type="EMBL" id="GAH66868.1"/>
    </source>
</evidence>
<keyword evidence="1" id="KW-1133">Transmembrane helix</keyword>
<evidence type="ECO:0000256" key="1">
    <source>
        <dbReference type="SAM" id="Phobius"/>
    </source>
</evidence>